<sequence length="606" mass="68636">MKLLLGYVGLAILSFNLVYAADVEYSVVGFPKNQQAVAVVIGGQSYPLTQSTDSPYIYKGIAPSAEQYQYSLDNLLEPVTRRQQVGITSTGNEFFNRSQTVFNVPPLPQAYHPIYQPLMSNMNRSNEIATVILEANATGLNKILTNPLESSDYTLVSRVTYISNQEIYSFTEAGIKNSGKSTKEFAKQSYKVKLNEFKKTGTKELLYGRTTFKLRAHETDPTFVREKLMLDCLSAAGVATVQGNYVRLYINNEPFGLYLMIDDSTTNFINNALRGGNQNYEHTGPTYKGNALNPQFEGNLVYKDDLQESYNDTVYKLEDEGNMKKETNNTNEKTPLIEFIKELSLINPAQTTDANDKGNLEKLVDPQHTMIHLAMNFLSGSWDGIWHQASNYYLTKETSSNQWVLITYDFDETFGLGAPRYMATTPYANFSRPDSQRPLVNAFIASPYYKAEFEKVIQTLVKRFFKASAITSRIEAWRQMLREDVDWDLSLEPKSVGIKPQWTLWNFENNMNNTDGESMGIIEWINTRSVAVQQQLNFNDVDDLPVLGPYTTQHNWDPNNYDKVDVKDKSAKPKSASERKESNAVRNLVTMPTTLTLIICISCIFG</sequence>
<reference evidence="3 4" key="1">
    <citation type="journal article" date="2018" name="G3 (Bethesda)">
        <title>Phylogenetic and Phylogenomic Definition of Rhizopus Species.</title>
        <authorList>
            <person name="Gryganskyi A.P."/>
            <person name="Golan J."/>
            <person name="Dolatabadi S."/>
            <person name="Mondo S."/>
            <person name="Robb S."/>
            <person name="Idnurm A."/>
            <person name="Muszewska A."/>
            <person name="Steczkiewicz K."/>
            <person name="Masonjones S."/>
            <person name="Liao H.L."/>
            <person name="Gajdeczka M.T."/>
            <person name="Anike F."/>
            <person name="Vuek A."/>
            <person name="Anishchenko I.M."/>
            <person name="Voigt K."/>
            <person name="de Hoog G.S."/>
            <person name="Smith M.E."/>
            <person name="Heitman J."/>
            <person name="Vilgalys R."/>
            <person name="Stajich J.E."/>
        </authorList>
    </citation>
    <scope>NUCLEOTIDE SEQUENCE [LARGE SCALE GENOMIC DNA]</scope>
    <source>
        <strain evidence="3 4">LSU 92-RS-03</strain>
    </source>
</reference>
<gene>
    <name evidence="3" type="ORF">CU098_005983</name>
</gene>
<keyword evidence="4" id="KW-1185">Reference proteome</keyword>
<dbReference type="AlphaFoldDB" id="A0A367KJT8"/>
<evidence type="ECO:0000256" key="1">
    <source>
        <dbReference type="SAM" id="MobiDB-lite"/>
    </source>
</evidence>
<evidence type="ECO:0000313" key="3">
    <source>
        <dbReference type="EMBL" id="RCI02495.1"/>
    </source>
</evidence>
<dbReference type="Pfam" id="PF08757">
    <property type="entry name" value="CotH"/>
    <property type="match status" value="1"/>
</dbReference>
<dbReference type="InterPro" id="IPR014867">
    <property type="entry name" value="Spore_coat_CotH_CotH2/3/7"/>
</dbReference>
<dbReference type="PANTHER" id="PTHR40050:SF1">
    <property type="entry name" value="INNER SPORE COAT PROTEIN H"/>
    <property type="match status" value="1"/>
</dbReference>
<evidence type="ECO:0008006" key="5">
    <source>
        <dbReference type="Google" id="ProtNLM"/>
    </source>
</evidence>
<comment type="caution">
    <text evidence="3">The sequence shown here is derived from an EMBL/GenBank/DDBJ whole genome shotgun (WGS) entry which is preliminary data.</text>
</comment>
<feature type="compositionally biased region" description="Basic and acidic residues" evidence="1">
    <location>
        <begin position="560"/>
        <end position="583"/>
    </location>
</feature>
<evidence type="ECO:0000313" key="4">
    <source>
        <dbReference type="Proteomes" id="UP000253551"/>
    </source>
</evidence>
<feature type="chain" id="PRO_5016752206" description="Coth-domain-containing protein" evidence="2">
    <location>
        <begin position="21"/>
        <end position="606"/>
    </location>
</feature>
<feature type="signal peptide" evidence="2">
    <location>
        <begin position="1"/>
        <end position="20"/>
    </location>
</feature>
<protein>
    <recommendedName>
        <fullName evidence="5">Coth-domain-containing protein</fullName>
    </recommendedName>
</protein>
<proteinExistence type="predicted"/>
<accession>A0A367KJT8</accession>
<dbReference type="PANTHER" id="PTHR40050">
    <property type="entry name" value="INNER SPORE COAT PROTEIN H"/>
    <property type="match status" value="1"/>
</dbReference>
<dbReference type="Proteomes" id="UP000253551">
    <property type="component" value="Unassembled WGS sequence"/>
</dbReference>
<dbReference type="OrthoDB" id="10267127at2759"/>
<dbReference type="EMBL" id="PJQM01001371">
    <property type="protein sequence ID" value="RCI02495.1"/>
    <property type="molecule type" value="Genomic_DNA"/>
</dbReference>
<name>A0A367KJT8_RHIST</name>
<feature type="region of interest" description="Disordered" evidence="1">
    <location>
        <begin position="558"/>
        <end position="583"/>
    </location>
</feature>
<evidence type="ECO:0000256" key="2">
    <source>
        <dbReference type="SAM" id="SignalP"/>
    </source>
</evidence>
<organism evidence="3 4">
    <name type="scientific">Rhizopus stolonifer</name>
    <name type="common">Rhizopus nigricans</name>
    <dbReference type="NCBI Taxonomy" id="4846"/>
    <lineage>
        <taxon>Eukaryota</taxon>
        <taxon>Fungi</taxon>
        <taxon>Fungi incertae sedis</taxon>
        <taxon>Mucoromycota</taxon>
        <taxon>Mucoromycotina</taxon>
        <taxon>Mucoromycetes</taxon>
        <taxon>Mucorales</taxon>
        <taxon>Mucorineae</taxon>
        <taxon>Rhizopodaceae</taxon>
        <taxon>Rhizopus</taxon>
    </lineage>
</organism>
<keyword evidence="2" id="KW-0732">Signal</keyword>
<dbReference type="STRING" id="4846.A0A367KJT8"/>